<proteinExistence type="predicted"/>
<reference evidence="2" key="1">
    <citation type="submission" date="2017-06" db="EMBL/GenBank/DDBJ databases">
        <authorList>
            <person name="Varghese N."/>
            <person name="Submissions S."/>
        </authorList>
    </citation>
    <scope>NUCLEOTIDE SEQUENCE [LARGE SCALE GENOMIC DNA]</scope>
    <source>
        <strain evidence="2">DSM 28041</strain>
    </source>
</reference>
<name>A0A239A984_9BACT</name>
<dbReference type="EMBL" id="FZNS01000011">
    <property type="protein sequence ID" value="SNR91901.1"/>
    <property type="molecule type" value="Genomic_DNA"/>
</dbReference>
<gene>
    <name evidence="1" type="ORF">SAMN06269173_11160</name>
</gene>
<dbReference type="AlphaFoldDB" id="A0A239A984"/>
<dbReference type="RefSeq" id="WP_089333894.1">
    <property type="nucleotide sequence ID" value="NZ_FZNS01000011.1"/>
</dbReference>
<accession>A0A239A984</accession>
<evidence type="ECO:0000313" key="1">
    <source>
        <dbReference type="EMBL" id="SNR91901.1"/>
    </source>
</evidence>
<protein>
    <submittedName>
        <fullName evidence="1">Uncharacterized protein</fullName>
    </submittedName>
</protein>
<keyword evidence="2" id="KW-1185">Reference proteome</keyword>
<sequence>MPTYIITSHIEFPSKVQPIKTGTIRMEIPAASEDEAKIKAMAFITGKTKVVIESCENKDRKETTEAELKRVMEQFGNLFG</sequence>
<dbReference type="Proteomes" id="UP000198310">
    <property type="component" value="Unassembled WGS sequence"/>
</dbReference>
<organism evidence="1 2">
    <name type="scientific">Hymenobacter mucosus</name>
    <dbReference type="NCBI Taxonomy" id="1411120"/>
    <lineage>
        <taxon>Bacteria</taxon>
        <taxon>Pseudomonadati</taxon>
        <taxon>Bacteroidota</taxon>
        <taxon>Cytophagia</taxon>
        <taxon>Cytophagales</taxon>
        <taxon>Hymenobacteraceae</taxon>
        <taxon>Hymenobacter</taxon>
    </lineage>
</organism>
<evidence type="ECO:0000313" key="2">
    <source>
        <dbReference type="Proteomes" id="UP000198310"/>
    </source>
</evidence>